<keyword evidence="2" id="KW-1185">Reference proteome</keyword>
<reference evidence="1 2" key="1">
    <citation type="submission" date="2019-03" db="EMBL/GenBank/DDBJ databases">
        <title>Genomic Encyclopedia of Type Strains, Phase IV (KMG-IV): sequencing the most valuable type-strain genomes for metagenomic binning, comparative biology and taxonomic classification.</title>
        <authorList>
            <person name="Goeker M."/>
        </authorList>
    </citation>
    <scope>NUCLEOTIDE SEQUENCE [LARGE SCALE GENOMIC DNA]</scope>
    <source>
        <strain evidence="1 2">DSM 24179</strain>
    </source>
</reference>
<dbReference type="EMBL" id="SLWK01000003">
    <property type="protein sequence ID" value="TCO09291.1"/>
    <property type="molecule type" value="Genomic_DNA"/>
</dbReference>
<sequence length="45" mass="5301">MVAYKFKNIFRLNLLELLQTLPFHPNQLNTLNLIKQSYLALIAIE</sequence>
<organism evidence="1 2">
    <name type="scientific">Natronoflexus pectinivorans</name>
    <dbReference type="NCBI Taxonomy" id="682526"/>
    <lineage>
        <taxon>Bacteria</taxon>
        <taxon>Pseudomonadati</taxon>
        <taxon>Bacteroidota</taxon>
        <taxon>Bacteroidia</taxon>
        <taxon>Marinilabiliales</taxon>
        <taxon>Marinilabiliaceae</taxon>
        <taxon>Natronoflexus</taxon>
    </lineage>
</organism>
<name>A0A4R2GKB6_9BACT</name>
<protein>
    <submittedName>
        <fullName evidence="1">Uncharacterized protein</fullName>
    </submittedName>
</protein>
<gene>
    <name evidence="1" type="ORF">EV194_103203</name>
</gene>
<evidence type="ECO:0000313" key="1">
    <source>
        <dbReference type="EMBL" id="TCO09291.1"/>
    </source>
</evidence>
<evidence type="ECO:0000313" key="2">
    <source>
        <dbReference type="Proteomes" id="UP000295221"/>
    </source>
</evidence>
<accession>A0A4R2GKB6</accession>
<comment type="caution">
    <text evidence="1">The sequence shown here is derived from an EMBL/GenBank/DDBJ whole genome shotgun (WGS) entry which is preliminary data.</text>
</comment>
<proteinExistence type="predicted"/>
<dbReference type="Proteomes" id="UP000295221">
    <property type="component" value="Unassembled WGS sequence"/>
</dbReference>
<dbReference type="AlphaFoldDB" id="A0A4R2GKB6"/>